<dbReference type="WBParaSite" id="BXY_0594800.1">
    <property type="protein sequence ID" value="BXY_0594800.1"/>
    <property type="gene ID" value="BXY_0594800"/>
</dbReference>
<evidence type="ECO:0000313" key="2">
    <source>
        <dbReference type="Proteomes" id="UP000095284"/>
    </source>
</evidence>
<evidence type="ECO:0000313" key="3">
    <source>
        <dbReference type="WBParaSite" id="BXY_0594800.1"/>
    </source>
</evidence>
<protein>
    <submittedName>
        <fullName evidence="3">Curli production assembly/transport component CsgF</fullName>
    </submittedName>
</protein>
<dbReference type="AlphaFoldDB" id="A0A1I7RYY0"/>
<evidence type="ECO:0000256" key="1">
    <source>
        <dbReference type="SAM" id="MobiDB-lite"/>
    </source>
</evidence>
<proteinExistence type="predicted"/>
<reference evidence="3" key="1">
    <citation type="submission" date="2016-11" db="UniProtKB">
        <authorList>
            <consortium name="WormBaseParasite"/>
        </authorList>
    </citation>
    <scope>IDENTIFICATION</scope>
</reference>
<name>A0A1I7RYY0_BURXY</name>
<feature type="region of interest" description="Disordered" evidence="1">
    <location>
        <begin position="1"/>
        <end position="42"/>
    </location>
</feature>
<feature type="compositionally biased region" description="Polar residues" evidence="1">
    <location>
        <begin position="14"/>
        <end position="42"/>
    </location>
</feature>
<accession>A0A1I7RYY0</accession>
<organism evidence="2 3">
    <name type="scientific">Bursaphelenchus xylophilus</name>
    <name type="common">Pinewood nematode worm</name>
    <name type="synonym">Aphelenchoides xylophilus</name>
    <dbReference type="NCBI Taxonomy" id="6326"/>
    <lineage>
        <taxon>Eukaryota</taxon>
        <taxon>Metazoa</taxon>
        <taxon>Ecdysozoa</taxon>
        <taxon>Nematoda</taxon>
        <taxon>Chromadorea</taxon>
        <taxon>Rhabditida</taxon>
        <taxon>Tylenchina</taxon>
        <taxon>Tylenchomorpha</taxon>
        <taxon>Aphelenchoidea</taxon>
        <taxon>Aphelenchoididae</taxon>
        <taxon>Bursaphelenchus</taxon>
    </lineage>
</organism>
<dbReference type="Proteomes" id="UP000095284">
    <property type="component" value="Unplaced"/>
</dbReference>
<sequence>MVFIQEISTEPLGRNSQANTSGPTGTASAYHPATSTPVSQYPPNIPVYGRPIVFAVRRTTYYQPASSNQANNGYCTNQHGYQNGFQNNAGKRNIDTEKLKRMATMAAREAVRGTEQLLRQTADALRGLQGQSNPYLQRNTQNIQNARGGNVRIIVDGNVVYDGPANGRYDMYTRNGKHIEIYY</sequence>